<keyword evidence="3" id="KW-1185">Reference proteome</keyword>
<evidence type="ECO:0000313" key="3">
    <source>
        <dbReference type="Proteomes" id="UP000796761"/>
    </source>
</evidence>
<organism evidence="2 3">
    <name type="scientific">Zosterops borbonicus</name>
    <dbReference type="NCBI Taxonomy" id="364589"/>
    <lineage>
        <taxon>Eukaryota</taxon>
        <taxon>Metazoa</taxon>
        <taxon>Chordata</taxon>
        <taxon>Craniata</taxon>
        <taxon>Vertebrata</taxon>
        <taxon>Euteleostomi</taxon>
        <taxon>Archelosauria</taxon>
        <taxon>Archosauria</taxon>
        <taxon>Dinosauria</taxon>
        <taxon>Saurischia</taxon>
        <taxon>Theropoda</taxon>
        <taxon>Coelurosauria</taxon>
        <taxon>Aves</taxon>
        <taxon>Neognathae</taxon>
        <taxon>Neoaves</taxon>
        <taxon>Telluraves</taxon>
        <taxon>Australaves</taxon>
        <taxon>Passeriformes</taxon>
        <taxon>Sylvioidea</taxon>
        <taxon>Zosteropidae</taxon>
        <taxon>Zosterops</taxon>
    </lineage>
</organism>
<name>A0A8K1LDE6_9PASS</name>
<protein>
    <submittedName>
        <fullName evidence="2">Uncharacterized protein</fullName>
    </submittedName>
</protein>
<dbReference type="AlphaFoldDB" id="A0A8K1LDE6"/>
<evidence type="ECO:0000256" key="1">
    <source>
        <dbReference type="SAM" id="SignalP"/>
    </source>
</evidence>
<gene>
    <name evidence="2" type="ORF">HGM15179_017369</name>
</gene>
<proteinExistence type="predicted"/>
<dbReference type="EMBL" id="SWJQ01001004">
    <property type="protein sequence ID" value="TRZ09738.1"/>
    <property type="molecule type" value="Genomic_DNA"/>
</dbReference>
<keyword evidence="1" id="KW-0732">Signal</keyword>
<evidence type="ECO:0000313" key="2">
    <source>
        <dbReference type="EMBL" id="TRZ09738.1"/>
    </source>
</evidence>
<comment type="caution">
    <text evidence="2">The sequence shown here is derived from an EMBL/GenBank/DDBJ whole genome shotgun (WGS) entry which is preliminary data.</text>
</comment>
<feature type="chain" id="PRO_5035433030" evidence="1">
    <location>
        <begin position="29"/>
        <end position="150"/>
    </location>
</feature>
<accession>A0A8K1LDE6</accession>
<dbReference type="Proteomes" id="UP000796761">
    <property type="component" value="Unassembled WGS sequence"/>
</dbReference>
<feature type="signal peptide" evidence="1">
    <location>
        <begin position="1"/>
        <end position="28"/>
    </location>
</feature>
<sequence>MSREPGRSRWLLFAACAHLAFLLPPLRARGLEFYELVSFFLLCVFSVPYGKSVVQLRYDYIVLEYRKGPEEILDLAKVRRRASAGVSSKGRQGKIIIDLLMNGGQEEDMKEGKELGTFFALIDIIETHLQNPQATEIDEKVWSKWLISLV</sequence>
<reference evidence="2" key="1">
    <citation type="submission" date="2019-04" db="EMBL/GenBank/DDBJ databases">
        <title>Genome assembly of Zosterops borbonicus 15179.</title>
        <authorList>
            <person name="Leroy T."/>
            <person name="Anselmetti Y."/>
            <person name="Tilak M.-K."/>
            <person name="Nabholz B."/>
        </authorList>
    </citation>
    <scope>NUCLEOTIDE SEQUENCE</scope>
    <source>
        <strain evidence="2">HGM_15179</strain>
        <tissue evidence="2">Muscle</tissue>
    </source>
</reference>